<proteinExistence type="inferred from homology"/>
<dbReference type="EMBL" id="NIVC01001166">
    <property type="protein sequence ID" value="PAA71406.1"/>
    <property type="molecule type" value="Genomic_DNA"/>
</dbReference>
<feature type="transmembrane region" description="Helical" evidence="13">
    <location>
        <begin position="726"/>
        <end position="748"/>
    </location>
</feature>
<comment type="caution">
    <text evidence="14">The sequence shown here is derived from an EMBL/GenBank/DDBJ whole genome shotgun (WGS) entry which is preliminary data.</text>
</comment>
<evidence type="ECO:0000256" key="4">
    <source>
        <dbReference type="ARBA" id="ARBA00022692"/>
    </source>
</evidence>
<evidence type="ECO:0000256" key="12">
    <source>
        <dbReference type="SAM" id="MobiDB-lite"/>
    </source>
</evidence>
<evidence type="ECO:0000256" key="5">
    <source>
        <dbReference type="ARBA" id="ARBA00022989"/>
    </source>
</evidence>
<keyword evidence="8 13" id="KW-0472">Membrane</keyword>
<dbReference type="PANTHER" id="PTHR11690:SF248">
    <property type="entry name" value="PICKPOCKET 17, ISOFORM A"/>
    <property type="match status" value="1"/>
</dbReference>
<evidence type="ECO:0000256" key="1">
    <source>
        <dbReference type="ARBA" id="ARBA00004141"/>
    </source>
</evidence>
<evidence type="ECO:0000256" key="13">
    <source>
        <dbReference type="SAM" id="Phobius"/>
    </source>
</evidence>
<keyword evidence="5 13" id="KW-1133">Transmembrane helix</keyword>
<keyword evidence="9 11" id="KW-0739">Sodium transport</keyword>
<dbReference type="GO" id="GO:0015280">
    <property type="term" value="F:ligand-gated sodium channel activity"/>
    <property type="evidence" value="ECO:0007669"/>
    <property type="project" value="TreeGrafter"/>
</dbReference>
<feature type="compositionally biased region" description="Basic and acidic residues" evidence="12">
    <location>
        <begin position="1"/>
        <end position="12"/>
    </location>
</feature>
<accession>A0A267FDU2</accession>
<dbReference type="OrthoDB" id="6236903at2759"/>
<keyword evidence="2 11" id="KW-0813">Transport</keyword>
<feature type="region of interest" description="Disordered" evidence="12">
    <location>
        <begin position="1"/>
        <end position="29"/>
    </location>
</feature>
<keyword evidence="16" id="KW-1185">Reference proteome</keyword>
<dbReference type="AlphaFoldDB" id="A0A267FDU2"/>
<evidence type="ECO:0000256" key="3">
    <source>
        <dbReference type="ARBA" id="ARBA00022461"/>
    </source>
</evidence>
<dbReference type="Gene3D" id="1.10.287.770">
    <property type="entry name" value="YojJ-like"/>
    <property type="match status" value="1"/>
</dbReference>
<organism evidence="14 16">
    <name type="scientific">Macrostomum lignano</name>
    <dbReference type="NCBI Taxonomy" id="282301"/>
    <lineage>
        <taxon>Eukaryota</taxon>
        <taxon>Metazoa</taxon>
        <taxon>Spiralia</taxon>
        <taxon>Lophotrochozoa</taxon>
        <taxon>Platyhelminthes</taxon>
        <taxon>Rhabditophora</taxon>
        <taxon>Macrostomorpha</taxon>
        <taxon>Macrostomida</taxon>
        <taxon>Macrostomidae</taxon>
        <taxon>Macrostomum</taxon>
    </lineage>
</organism>
<keyword evidence="3 11" id="KW-0894">Sodium channel</keyword>
<dbReference type="Pfam" id="PF00858">
    <property type="entry name" value="ASC"/>
    <property type="match status" value="1"/>
</dbReference>
<evidence type="ECO:0000256" key="9">
    <source>
        <dbReference type="ARBA" id="ARBA00023201"/>
    </source>
</evidence>
<evidence type="ECO:0000256" key="10">
    <source>
        <dbReference type="ARBA" id="ARBA00023303"/>
    </source>
</evidence>
<dbReference type="PRINTS" id="PR01078">
    <property type="entry name" value="AMINACHANNEL"/>
</dbReference>
<comment type="similarity">
    <text evidence="11">Belongs to the amiloride-sensitive sodium channel (TC 1.A.6) family.</text>
</comment>
<name>A0A267FDU2_9PLAT</name>
<feature type="compositionally biased region" description="Gly residues" evidence="12">
    <location>
        <begin position="53"/>
        <end position="66"/>
    </location>
</feature>
<keyword evidence="10 11" id="KW-0407">Ion channel</keyword>
<evidence type="ECO:0000256" key="7">
    <source>
        <dbReference type="ARBA" id="ARBA00023065"/>
    </source>
</evidence>
<keyword evidence="4 11" id="KW-0812">Transmembrane</keyword>
<feature type="region of interest" description="Disordered" evidence="12">
    <location>
        <begin position="51"/>
        <end position="123"/>
    </location>
</feature>
<dbReference type="Gene3D" id="2.60.470.10">
    <property type="entry name" value="Acid-sensing ion channels like domains"/>
    <property type="match status" value="1"/>
</dbReference>
<dbReference type="EMBL" id="NIVC01001166">
    <property type="protein sequence ID" value="PAA71384.1"/>
    <property type="molecule type" value="Genomic_DNA"/>
</dbReference>
<reference evidence="14 16" key="1">
    <citation type="submission" date="2017-06" db="EMBL/GenBank/DDBJ databases">
        <title>A platform for efficient transgenesis in Macrostomum lignano, a flatworm model organism for stem cell research.</title>
        <authorList>
            <person name="Berezikov E."/>
        </authorList>
    </citation>
    <scope>NUCLEOTIDE SEQUENCE [LARGE SCALE GENOMIC DNA]</scope>
    <source>
        <strain evidence="14">DV1</strain>
        <tissue evidence="14">Whole organism</tissue>
    </source>
</reference>
<evidence type="ECO:0000256" key="2">
    <source>
        <dbReference type="ARBA" id="ARBA00022448"/>
    </source>
</evidence>
<evidence type="ECO:0008006" key="17">
    <source>
        <dbReference type="Google" id="ProtNLM"/>
    </source>
</evidence>
<gene>
    <name evidence="15" type="ORF">BOX15_Mlig021130g1</name>
    <name evidence="14" type="ORF">BOX15_Mlig021130g2</name>
</gene>
<dbReference type="Proteomes" id="UP000215902">
    <property type="component" value="Unassembled WGS sequence"/>
</dbReference>
<sequence>MKAEQDEKKQKQQEFPCDPPAVTIASRQQRYHMDELNRLLPLQNVVRRNGDLGVSGGSGGAGGGASSGSVGRQFQSRPDFYPNPWVRRSERDFASGYRSPGPTKRNISRCFTEPPQPGDSSEFMEMSTELNQLQTTSVPSRDSQCLLGKEEQQQLELQQQPQQKQAVANGELLLQIIKRNFINYCQTTSLRGVPKIVKTNERLLKYIWIIFTFAFFFGCFTCLALIINQYLAYDVIHQPKTIRNFPVQFPSFTVCNTRPLSQDGIHFIHSHSMMLPKQYTSNVFRAIRNTQANMKMNDASSEFNETIKDALSTIFDTKGYYENVPAGINTTQFGHTLDQTILICESTILIKDFKRSKFCETIGTWTRTYDNKFLNCYTFTAGANYTNRILTVRIMAYTNERNLTYCPDCSEFPATQVSGLRVQLHNAGNYPEVQEEGLNIKPGSLTEIRFDTKEWMMKEPPHGRCSKAVPPSMLFSHSNFTYSYEACKKKVLHEQIMRKCDCLDSTIPLPDSMLDTGLHYCGMIPPRQFSLYTNSSVIAAQDTPSARQTLARYYNISADRVQLPSFINNAEFKDFLRRVTCNMEIFKVAGNVTDKECFTPCTYYTYGTTISTTNWPTKAYLYEILRDFEQMMLRIDSLYRKGIMARNSSYLDPVHRRLKQIYDPVYTAVKDNPQKAEQMLGDIDYIQKNFIEILINRGKSNFEIERIEEKAVISMTSLLSQIGGLLSIWVGLTFVCIVEIVDMLYNIVTMYNQQRRLGIVS</sequence>
<protein>
    <recommendedName>
        <fullName evidence="17">FMRFamide-activated amiloride-sensitive sodium channel</fullName>
    </recommendedName>
</protein>
<dbReference type="STRING" id="282301.A0A267FDU2"/>
<dbReference type="PANTHER" id="PTHR11690">
    <property type="entry name" value="AMILORIDE-SENSITIVE SODIUM CHANNEL-RELATED"/>
    <property type="match status" value="1"/>
</dbReference>
<feature type="transmembrane region" description="Helical" evidence="13">
    <location>
        <begin position="206"/>
        <end position="227"/>
    </location>
</feature>
<keyword evidence="6" id="KW-0915">Sodium</keyword>
<keyword evidence="7 11" id="KW-0406">Ion transport</keyword>
<evidence type="ECO:0000313" key="16">
    <source>
        <dbReference type="Proteomes" id="UP000215902"/>
    </source>
</evidence>
<evidence type="ECO:0000256" key="6">
    <source>
        <dbReference type="ARBA" id="ARBA00023053"/>
    </source>
</evidence>
<dbReference type="GO" id="GO:0005886">
    <property type="term" value="C:plasma membrane"/>
    <property type="evidence" value="ECO:0007669"/>
    <property type="project" value="TreeGrafter"/>
</dbReference>
<comment type="subcellular location">
    <subcellularLocation>
        <location evidence="1">Membrane</location>
        <topology evidence="1">Multi-pass membrane protein</topology>
    </subcellularLocation>
</comment>
<dbReference type="InterPro" id="IPR001873">
    <property type="entry name" value="ENaC"/>
</dbReference>
<evidence type="ECO:0000256" key="8">
    <source>
        <dbReference type="ARBA" id="ARBA00023136"/>
    </source>
</evidence>
<evidence type="ECO:0000313" key="14">
    <source>
        <dbReference type="EMBL" id="PAA71384.1"/>
    </source>
</evidence>
<evidence type="ECO:0000313" key="15">
    <source>
        <dbReference type="EMBL" id="PAA71406.1"/>
    </source>
</evidence>
<evidence type="ECO:0000256" key="11">
    <source>
        <dbReference type="RuleBase" id="RU000679"/>
    </source>
</evidence>